<keyword evidence="7" id="KW-1185">Reference proteome</keyword>
<organism evidence="6">
    <name type="scientific">Oryza meridionalis</name>
    <dbReference type="NCBI Taxonomy" id="40149"/>
    <lineage>
        <taxon>Eukaryota</taxon>
        <taxon>Viridiplantae</taxon>
        <taxon>Streptophyta</taxon>
        <taxon>Embryophyta</taxon>
        <taxon>Tracheophyta</taxon>
        <taxon>Spermatophyta</taxon>
        <taxon>Magnoliopsida</taxon>
        <taxon>Liliopsida</taxon>
        <taxon>Poales</taxon>
        <taxon>Poaceae</taxon>
        <taxon>BOP clade</taxon>
        <taxon>Oryzoideae</taxon>
        <taxon>Oryzeae</taxon>
        <taxon>Oryzinae</taxon>
        <taxon>Oryza</taxon>
    </lineage>
</organism>
<dbReference type="Pfam" id="PF23559">
    <property type="entry name" value="WHD_DRP"/>
    <property type="match status" value="1"/>
</dbReference>
<feature type="domain" description="NB-ARC" evidence="3">
    <location>
        <begin position="242"/>
        <end position="381"/>
    </location>
</feature>
<keyword evidence="1" id="KW-0433">Leucine-rich repeat</keyword>
<dbReference type="Gene3D" id="3.40.50.300">
    <property type="entry name" value="P-loop containing nucleotide triphosphate hydrolases"/>
    <property type="match status" value="1"/>
</dbReference>
<proteinExistence type="predicted"/>
<dbReference type="Gene3D" id="3.80.10.10">
    <property type="entry name" value="Ribonuclease Inhibitor"/>
    <property type="match status" value="3"/>
</dbReference>
<evidence type="ECO:0000256" key="2">
    <source>
        <dbReference type="ARBA" id="ARBA00022821"/>
    </source>
</evidence>
<dbReference type="InterPro" id="IPR032675">
    <property type="entry name" value="LRR_dom_sf"/>
</dbReference>
<evidence type="ECO:0000313" key="6">
    <source>
        <dbReference type="EnsemblPlants" id="OMERI06G24430.1"/>
    </source>
</evidence>
<reference evidence="6" key="1">
    <citation type="submission" date="2015-04" db="UniProtKB">
        <authorList>
            <consortium name="EnsemblPlants"/>
        </authorList>
    </citation>
    <scope>IDENTIFICATION</scope>
</reference>
<keyword evidence="2" id="KW-0611">Plant defense</keyword>
<dbReference type="PRINTS" id="PR00364">
    <property type="entry name" value="DISEASERSIST"/>
</dbReference>
<dbReference type="PANTHER" id="PTHR36766:SF40">
    <property type="entry name" value="DISEASE RESISTANCE PROTEIN RGA3"/>
    <property type="match status" value="1"/>
</dbReference>
<feature type="domain" description="R13L1/DRL21-like LRR repeat region" evidence="5">
    <location>
        <begin position="653"/>
        <end position="780"/>
    </location>
</feature>
<dbReference type="Gramene" id="OMERI06G24430.1">
    <property type="protein sequence ID" value="OMERI06G24430.1"/>
    <property type="gene ID" value="OMERI06G24430"/>
</dbReference>
<evidence type="ECO:0000259" key="3">
    <source>
        <dbReference type="Pfam" id="PF00931"/>
    </source>
</evidence>
<evidence type="ECO:0000259" key="4">
    <source>
        <dbReference type="Pfam" id="PF23559"/>
    </source>
</evidence>
<dbReference type="GO" id="GO:0043531">
    <property type="term" value="F:ADP binding"/>
    <property type="evidence" value="ECO:0007669"/>
    <property type="project" value="InterPro"/>
</dbReference>
<dbReference type="eggNOG" id="KOG4658">
    <property type="taxonomic scope" value="Eukaryota"/>
</dbReference>
<dbReference type="InterPro" id="IPR056789">
    <property type="entry name" value="LRR_R13L1-DRL21"/>
</dbReference>
<evidence type="ECO:0000259" key="5">
    <source>
        <dbReference type="Pfam" id="PF25019"/>
    </source>
</evidence>
<dbReference type="EnsemblPlants" id="OMERI06G24430.1">
    <property type="protein sequence ID" value="OMERI06G24430.1"/>
    <property type="gene ID" value="OMERI06G24430"/>
</dbReference>
<sequence>MDVAAAAGVVGGFLQVVFDKYYGSKLEQWAARSGLHGDFLSFKNQLHMVRAMLEAGGGGNAPHNDSLRSLIVELKSAAYAADNVLNEMEYYRLKELVEDTSGRDGGAPSSSARQVVGRILVPAPLLSNPFKRARTAADEALQGQGADTDTPNFDQDAMSSKIKSISCCLEQIAGMVRRIIELDKLVSMASLGHVQPEVVVSLRQTSSFPTETKLFGRDESTNNIINLMLRTDMESRYNNLFGKTALAQSVYNHQRVVDSFQVRPWACVSDTLDVRRVIADLIDSIDGGQETPKFHRVPSLDATQRTLLRKIEGKRFLIVLDDVWVSSHWEKLCGPFSAGMSGSMVLVTTRQRKIAKAVGTFDSLTLHGLHDNEFWAFFLQCTNITEDHSLARIGRKIALKLYGNPLAAKTMGRFGKPRGGALVQRCFTYCTIFPRGYKFTEQELIFAWMAQGLVPTPGEDQTLEDVGKEYLNELLSCSFFHIIESGHYMIPGLLHDLAQLVAEGEFQATNDETPHPKELMGWLAASKKFADYNVLCLFINLVSRLLSLPCTFRKEQLAAVSSFIHLRYLDLRWSRLEELPEAVCKLYLLQVLNIKHCPCLLHLPPRIANLLNFEHLIADEGKHLLTGVPCVGNMTSLLLLDKFCVRKTRGFDIGQLKRLRNLRGLLKVQNLKNVDGNEEAAKARLSDKRHLTELWLSWSAGSCVQEPSEQYHVLEGLAPHSNVSCLHITGYRGSTTPSWLASNLSLSSLEYLYLDYCSELEILPPLGLLPHLRKLHIVNMHALRRIGSEFYSSGQVVGFPCLEGLFIETMPELEDWNVDDSNVFPSLTSLTVEDCPKLSRIPSFLWSRENKYWFPKLGKINIKYCPELVLSEALLIPRLPWLLDIDIQIWGQTVINLRGGCLEVSEINANTSSGPINAVLQLHWLKHVSSFHIWAQDSLSVHPCKQKTEPSACNSEHMVNSLQTSAEKVEVTGYGITDELLSAILENEICPSSLSISDCPQITSLDLSPLRSLKSLVIHNCVSLRKLFDRQYFTALRDLEVTNASSFAEAWSELLGSRYAEWGQVTTSLESLTVDSTLFLNSPLCAVLTSLKKLTIHSDFRVTSLSRQQVQALLLLTSLQDLGFIQCCNLHSLPSELHKIYTLKQLEIDSCPCVESLPNNGLPEKLEKLIIRGCNRRLYTGASMMGSTSTKVQLVDR</sequence>
<dbReference type="AlphaFoldDB" id="A0A0E0E557"/>
<dbReference type="HOGENOM" id="CLU_000837_8_8_1"/>
<feature type="domain" description="Disease resistance protein winged helix" evidence="4">
    <location>
        <begin position="432"/>
        <end position="498"/>
    </location>
</feature>
<dbReference type="SUPFAM" id="SSF52540">
    <property type="entry name" value="P-loop containing nucleoside triphosphate hydrolases"/>
    <property type="match status" value="1"/>
</dbReference>
<dbReference type="Pfam" id="PF25019">
    <property type="entry name" value="LRR_R13L1-DRL21"/>
    <property type="match status" value="1"/>
</dbReference>
<name>A0A0E0E557_9ORYZ</name>
<dbReference type="InterPro" id="IPR058922">
    <property type="entry name" value="WHD_DRP"/>
</dbReference>
<dbReference type="Proteomes" id="UP000008021">
    <property type="component" value="Chromosome 6"/>
</dbReference>
<protein>
    <submittedName>
        <fullName evidence="6">Uncharacterized protein</fullName>
    </submittedName>
</protein>
<dbReference type="SUPFAM" id="SSF52058">
    <property type="entry name" value="L domain-like"/>
    <property type="match status" value="2"/>
</dbReference>
<dbReference type="InterPro" id="IPR027417">
    <property type="entry name" value="P-loop_NTPase"/>
</dbReference>
<dbReference type="Pfam" id="PF00931">
    <property type="entry name" value="NB-ARC"/>
    <property type="match status" value="1"/>
</dbReference>
<accession>A0A0E0E557</accession>
<evidence type="ECO:0000256" key="1">
    <source>
        <dbReference type="ARBA" id="ARBA00022614"/>
    </source>
</evidence>
<dbReference type="InterPro" id="IPR002182">
    <property type="entry name" value="NB-ARC"/>
</dbReference>
<evidence type="ECO:0000313" key="7">
    <source>
        <dbReference type="Proteomes" id="UP000008021"/>
    </source>
</evidence>
<reference evidence="6" key="2">
    <citation type="submission" date="2018-05" db="EMBL/GenBank/DDBJ databases">
        <title>OmerRS3 (Oryza meridionalis Reference Sequence Version 3).</title>
        <authorList>
            <person name="Zhang J."/>
            <person name="Kudrna D."/>
            <person name="Lee S."/>
            <person name="Talag J."/>
            <person name="Welchert J."/>
            <person name="Wing R.A."/>
        </authorList>
    </citation>
    <scope>NUCLEOTIDE SEQUENCE [LARGE SCALE GENOMIC DNA]</scope>
    <source>
        <strain evidence="6">cv. OR44</strain>
    </source>
</reference>
<dbReference type="PANTHER" id="PTHR36766">
    <property type="entry name" value="PLANT BROAD-SPECTRUM MILDEW RESISTANCE PROTEIN RPW8"/>
    <property type="match status" value="1"/>
</dbReference>
<dbReference type="STRING" id="40149.A0A0E0E557"/>